<name>A0A0G0D3U9_9BACT</name>
<evidence type="ECO:0000313" key="2">
    <source>
        <dbReference type="Proteomes" id="UP000034683"/>
    </source>
</evidence>
<comment type="caution">
    <text evidence="1">The sequence shown here is derived from an EMBL/GenBank/DDBJ whole genome shotgun (WGS) entry which is preliminary data.</text>
</comment>
<dbReference type="AlphaFoldDB" id="A0A0G0D3U9"/>
<dbReference type="InterPro" id="IPR013783">
    <property type="entry name" value="Ig-like_fold"/>
</dbReference>
<reference evidence="1 2" key="1">
    <citation type="journal article" date="2015" name="Nature">
        <title>rRNA introns, odd ribosomes, and small enigmatic genomes across a large radiation of phyla.</title>
        <authorList>
            <person name="Brown C.T."/>
            <person name="Hug L.A."/>
            <person name="Thomas B.C."/>
            <person name="Sharon I."/>
            <person name="Castelle C.J."/>
            <person name="Singh A."/>
            <person name="Wilkins M.J."/>
            <person name="Williams K.H."/>
            <person name="Banfield J.F."/>
        </authorList>
    </citation>
    <scope>NUCLEOTIDE SEQUENCE [LARGE SCALE GENOMIC DNA]</scope>
</reference>
<accession>A0A0G0D3U9</accession>
<dbReference type="Pfam" id="PF17957">
    <property type="entry name" value="Big_7"/>
    <property type="match status" value="1"/>
</dbReference>
<dbReference type="InterPro" id="IPR026876">
    <property type="entry name" value="Fn3_assoc_repeat"/>
</dbReference>
<dbReference type="Pfam" id="PF13287">
    <property type="entry name" value="Fn3_assoc"/>
    <property type="match status" value="1"/>
</dbReference>
<feature type="non-terminal residue" evidence="1">
    <location>
        <position position="261"/>
    </location>
</feature>
<organism evidence="1 2">
    <name type="scientific">Candidatus Nomurabacteria bacterium GW2011_GWA2_35_80</name>
    <dbReference type="NCBI Taxonomy" id="1618733"/>
    <lineage>
        <taxon>Bacteria</taxon>
        <taxon>Candidatus Nomuraibacteriota</taxon>
    </lineage>
</organism>
<dbReference type="EMBL" id="LBRA01000014">
    <property type="protein sequence ID" value="KKP88038.1"/>
    <property type="molecule type" value="Genomic_DNA"/>
</dbReference>
<dbReference type="PATRIC" id="fig|1618733.3.peg.298"/>
<proteinExistence type="predicted"/>
<protein>
    <submittedName>
        <fullName evidence="1">Uncharacterized protein</fullName>
    </submittedName>
</protein>
<dbReference type="Gene3D" id="2.60.40.10">
    <property type="entry name" value="Immunoglobulins"/>
    <property type="match status" value="1"/>
</dbReference>
<sequence>MLQANASDSDGTISKVEFYNGTTKLGEDLTSPYTFTWPSVPTGSYSLTAKGYDNSNAVATSTTVNITVNAVQPTCSDGIKNQNEVDTDCGGVCVACAVVEGSLSGTHDVTHVWLESSIPGANIYYTLDGSTPTVNSQEYFGAIELRDSKTVKAIAVLPNSNQKENFSETYTVQKSASIVTVNGPTYIEAEASKDYQNFVARPDSRASNGEYMLVLNQQNGSPSYLKYAFTASPGKYYVWARTQMQDSWGTLTVDVDGIVSP</sequence>
<dbReference type="Proteomes" id="UP000034683">
    <property type="component" value="Unassembled WGS sequence"/>
</dbReference>
<evidence type="ECO:0000313" key="1">
    <source>
        <dbReference type="EMBL" id="KKP88038.1"/>
    </source>
</evidence>
<gene>
    <name evidence="1" type="ORF">UR92_C0014G0001</name>
</gene>